<dbReference type="Proteomes" id="UP000609849">
    <property type="component" value="Unassembled WGS sequence"/>
</dbReference>
<protein>
    <submittedName>
        <fullName evidence="1">Uncharacterized protein</fullName>
    </submittedName>
</protein>
<evidence type="ECO:0000313" key="1">
    <source>
        <dbReference type="EMBL" id="MBC5995470.1"/>
    </source>
</evidence>
<dbReference type="EMBL" id="JACRWE010000001">
    <property type="protein sequence ID" value="MBC5995470.1"/>
    <property type="molecule type" value="Genomic_DNA"/>
</dbReference>
<comment type="caution">
    <text evidence="1">The sequence shown here is derived from an EMBL/GenBank/DDBJ whole genome shotgun (WGS) entry which is preliminary data.</text>
</comment>
<name>A0ABR7JKM2_9FIRM</name>
<sequence>MLYNSVAVTPLVSFSHKDLDDFVFGRYYFIAEPIALKLKESNLVEVMKISNDGEFEIGINDKINVSRERLNISTIDTYLVDYKGEDNV</sequence>
<proteinExistence type="predicted"/>
<dbReference type="RefSeq" id="WP_147541196.1">
    <property type="nucleotide sequence ID" value="NZ_JACRWE010000001.1"/>
</dbReference>
<evidence type="ECO:0000313" key="2">
    <source>
        <dbReference type="Proteomes" id="UP000609849"/>
    </source>
</evidence>
<accession>A0ABR7JKM2</accession>
<gene>
    <name evidence="1" type="ORF">H8923_01740</name>
</gene>
<organism evidence="1 2">
    <name type="scientific">Romboutsia faecis</name>
    <dbReference type="NCBI Taxonomy" id="2764597"/>
    <lineage>
        <taxon>Bacteria</taxon>
        <taxon>Bacillati</taxon>
        <taxon>Bacillota</taxon>
        <taxon>Clostridia</taxon>
        <taxon>Peptostreptococcales</taxon>
        <taxon>Peptostreptococcaceae</taxon>
        <taxon>Romboutsia</taxon>
    </lineage>
</organism>
<keyword evidence="2" id="KW-1185">Reference proteome</keyword>
<reference evidence="1 2" key="1">
    <citation type="submission" date="2020-08" db="EMBL/GenBank/DDBJ databases">
        <authorList>
            <person name="Liu C."/>
            <person name="Sun Q."/>
        </authorList>
    </citation>
    <scope>NUCLEOTIDE SEQUENCE [LARGE SCALE GENOMIC DNA]</scope>
    <source>
        <strain evidence="1 2">NSJ-18</strain>
    </source>
</reference>